<dbReference type="InterPro" id="IPR040198">
    <property type="entry name" value="Fido_containing"/>
</dbReference>
<dbReference type="EMBL" id="VTWU01000002">
    <property type="protein sequence ID" value="KAA9338418.1"/>
    <property type="molecule type" value="Genomic_DNA"/>
</dbReference>
<comment type="caution">
    <text evidence="5">The sequence shown here is derived from an EMBL/GenBank/DDBJ whole genome shotgun (WGS) entry which is preliminary data.</text>
</comment>
<keyword evidence="2" id="KW-0067">ATP-binding</keyword>
<dbReference type="PROSITE" id="PS51459">
    <property type="entry name" value="FIDO"/>
    <property type="match status" value="1"/>
</dbReference>
<keyword evidence="6" id="KW-1185">Reference proteome</keyword>
<sequence length="468" mass="53694">MCVIYIHYFPPLPPLLACMTTYSDELLDQLARIDALQQQIDALRPLPADVQARIFQKFRLDWNYHSNSIEGNSLTYGETVAFIMEGVTAKGKPLKDHLDLRGHNQGIDVLLDIVKNPEAELTERDIRELHHIIMVEPYAVMVDTAAGPQRHLVEPGQYKTMPNHTLTATGETHFYATPEETPARMHDLLAWYRTHRDTLHPLVLAALFHHKFVAIHPFDDGNGRMTRLLTNLLLMKAGYPPVVVKTEEKREYYAVLSQADAGLNEPLLTYFAESLIRSLEIYLKGAKGKDFTEPDDLDKRIALLKRSFTTEDYIKETINPGLIRNLFANSIFNLCKAATNKSEELSSLFSSTKFFYIFNTTAGRHTFSDTGELASWLWDGPYERAWPLQSFEFQYAWLGFKKSIEPFDIHQLIDINFSLYKYKIKIDRGREIEISKFYHQPLTQSEGNEIISAFINSAIDKIQSITKV</sequence>
<evidence type="ECO:0000256" key="2">
    <source>
        <dbReference type="PIRSR" id="PIRSR640198-2"/>
    </source>
</evidence>
<dbReference type="Proteomes" id="UP000326380">
    <property type="component" value="Unassembled WGS sequence"/>
</dbReference>
<dbReference type="Pfam" id="PF02661">
    <property type="entry name" value="Fic"/>
    <property type="match status" value="1"/>
</dbReference>
<dbReference type="InterPro" id="IPR003812">
    <property type="entry name" value="Fido"/>
</dbReference>
<feature type="site" description="Important for autoinhibition of adenylyltransferase activity" evidence="3">
    <location>
        <position position="70"/>
    </location>
</feature>
<dbReference type="AlphaFoldDB" id="A0AA88FJJ3"/>
<dbReference type="PANTHER" id="PTHR13504:SF38">
    <property type="entry name" value="FIDO DOMAIN-CONTAINING PROTEIN"/>
    <property type="match status" value="1"/>
</dbReference>
<dbReference type="Gene3D" id="1.10.3290.10">
    <property type="entry name" value="Fido-like domain"/>
    <property type="match status" value="1"/>
</dbReference>
<evidence type="ECO:0000313" key="6">
    <source>
        <dbReference type="Proteomes" id="UP000326380"/>
    </source>
</evidence>
<organism evidence="5 6">
    <name type="scientific">Hymenobacter busanensis</name>
    <dbReference type="NCBI Taxonomy" id="2607656"/>
    <lineage>
        <taxon>Bacteria</taxon>
        <taxon>Pseudomonadati</taxon>
        <taxon>Bacteroidota</taxon>
        <taxon>Cytophagia</taxon>
        <taxon>Cytophagales</taxon>
        <taxon>Hymenobacteraceae</taxon>
        <taxon>Hymenobacter</taxon>
    </lineage>
</organism>
<feature type="active site" evidence="1">
    <location>
        <position position="216"/>
    </location>
</feature>
<gene>
    <name evidence="5" type="ORF">F0P96_06170</name>
</gene>
<dbReference type="PANTHER" id="PTHR13504">
    <property type="entry name" value="FIDO DOMAIN-CONTAINING PROTEIN DDB_G0283145"/>
    <property type="match status" value="1"/>
</dbReference>
<evidence type="ECO:0000256" key="3">
    <source>
        <dbReference type="PIRSR" id="PIRSR640198-3"/>
    </source>
</evidence>
<dbReference type="InterPro" id="IPR036597">
    <property type="entry name" value="Fido-like_dom_sf"/>
</dbReference>
<protein>
    <submittedName>
        <fullName evidence="5">Fic family protein</fullName>
    </submittedName>
</protein>
<feature type="domain" description="Fido" evidence="4">
    <location>
        <begin position="121"/>
        <end position="273"/>
    </location>
</feature>
<dbReference type="SUPFAM" id="SSF140931">
    <property type="entry name" value="Fic-like"/>
    <property type="match status" value="1"/>
</dbReference>
<dbReference type="GO" id="GO:0005524">
    <property type="term" value="F:ATP binding"/>
    <property type="evidence" value="ECO:0007669"/>
    <property type="project" value="UniProtKB-KW"/>
</dbReference>
<keyword evidence="2" id="KW-0547">Nucleotide-binding</keyword>
<feature type="binding site" evidence="2">
    <location>
        <begin position="252"/>
        <end position="253"/>
    </location>
    <ligand>
        <name>ATP</name>
        <dbReference type="ChEBI" id="CHEBI:30616"/>
    </ligand>
</feature>
<proteinExistence type="predicted"/>
<evidence type="ECO:0000256" key="1">
    <source>
        <dbReference type="PIRSR" id="PIRSR640198-1"/>
    </source>
</evidence>
<name>A0AA88FJJ3_9BACT</name>
<accession>A0AA88FJJ3</accession>
<evidence type="ECO:0000259" key="4">
    <source>
        <dbReference type="PROSITE" id="PS51459"/>
    </source>
</evidence>
<feature type="binding site" evidence="2">
    <location>
        <begin position="220"/>
        <end position="227"/>
    </location>
    <ligand>
        <name>ATP</name>
        <dbReference type="ChEBI" id="CHEBI:30616"/>
    </ligand>
</feature>
<reference evidence="5 6" key="1">
    <citation type="submission" date="2019-09" db="EMBL/GenBank/DDBJ databases">
        <title>Genome sequence of Hymenobacter sp. M3.</title>
        <authorList>
            <person name="Srinivasan S."/>
        </authorList>
    </citation>
    <scope>NUCLEOTIDE SEQUENCE [LARGE SCALE GENOMIC DNA]</scope>
    <source>
        <strain evidence="5 6">M3</strain>
    </source>
</reference>
<evidence type="ECO:0000313" key="5">
    <source>
        <dbReference type="EMBL" id="KAA9338418.1"/>
    </source>
</evidence>